<dbReference type="AlphaFoldDB" id="A0AAJ0ER61"/>
<sequence>ILERINLEEKGLSYHIAFNIAQHPHSLPYLSPTVSVTWTHHKMPETHEVIVKYAYDHISEWYLQRVDSQKSPREKYTKRLLEGLRTSPTILELGCGPGVPILKMLLDSVHE</sequence>
<organism evidence="1 2">
    <name type="scientific">Colletotrichum godetiae</name>
    <dbReference type="NCBI Taxonomy" id="1209918"/>
    <lineage>
        <taxon>Eukaryota</taxon>
        <taxon>Fungi</taxon>
        <taxon>Dikarya</taxon>
        <taxon>Ascomycota</taxon>
        <taxon>Pezizomycotina</taxon>
        <taxon>Sordariomycetes</taxon>
        <taxon>Hypocreomycetidae</taxon>
        <taxon>Glomerellales</taxon>
        <taxon>Glomerellaceae</taxon>
        <taxon>Colletotrichum</taxon>
        <taxon>Colletotrichum acutatum species complex</taxon>
    </lineage>
</organism>
<dbReference type="GeneID" id="85465241"/>
<name>A0AAJ0ER61_9PEZI</name>
<reference evidence="1" key="1">
    <citation type="submission" date="2021-06" db="EMBL/GenBank/DDBJ databases">
        <title>Comparative genomics, transcriptomics and evolutionary studies reveal genomic signatures of adaptation to plant cell wall in hemibiotrophic fungi.</title>
        <authorList>
            <consortium name="DOE Joint Genome Institute"/>
            <person name="Baroncelli R."/>
            <person name="Diaz J.F."/>
            <person name="Benocci T."/>
            <person name="Peng M."/>
            <person name="Battaglia E."/>
            <person name="Haridas S."/>
            <person name="Andreopoulos W."/>
            <person name="Labutti K."/>
            <person name="Pangilinan J."/>
            <person name="Floch G.L."/>
            <person name="Makela M.R."/>
            <person name="Henrissat B."/>
            <person name="Grigoriev I.V."/>
            <person name="Crouch J.A."/>
            <person name="De Vries R.P."/>
            <person name="Sukno S.A."/>
            <person name="Thon M.R."/>
        </authorList>
    </citation>
    <scope>NUCLEOTIDE SEQUENCE</scope>
    <source>
        <strain evidence="1">CBS 193.32</strain>
    </source>
</reference>
<evidence type="ECO:0000313" key="2">
    <source>
        <dbReference type="Proteomes" id="UP001224890"/>
    </source>
</evidence>
<feature type="non-terminal residue" evidence="1">
    <location>
        <position position="1"/>
    </location>
</feature>
<accession>A0AAJ0ER61</accession>
<comment type="caution">
    <text evidence="1">The sequence shown here is derived from an EMBL/GenBank/DDBJ whole genome shotgun (WGS) entry which is preliminary data.</text>
</comment>
<dbReference type="Proteomes" id="UP001224890">
    <property type="component" value="Unassembled WGS sequence"/>
</dbReference>
<dbReference type="InterPro" id="IPR029063">
    <property type="entry name" value="SAM-dependent_MTases_sf"/>
</dbReference>
<dbReference type="EMBL" id="JAHMHR010000051">
    <property type="protein sequence ID" value="KAK1670988.1"/>
    <property type="molecule type" value="Genomic_DNA"/>
</dbReference>
<dbReference type="RefSeq" id="XP_060424991.1">
    <property type="nucleotide sequence ID" value="XM_060580715.1"/>
</dbReference>
<protein>
    <submittedName>
        <fullName evidence="1">Uncharacterized protein</fullName>
    </submittedName>
</protein>
<proteinExistence type="predicted"/>
<dbReference type="Gene3D" id="3.40.50.150">
    <property type="entry name" value="Vaccinia Virus protein VP39"/>
    <property type="match status" value="1"/>
</dbReference>
<gene>
    <name evidence="1" type="ORF">BDP55DRAFT_754267</name>
</gene>
<evidence type="ECO:0000313" key="1">
    <source>
        <dbReference type="EMBL" id="KAK1670988.1"/>
    </source>
</evidence>
<keyword evidence="2" id="KW-1185">Reference proteome</keyword>
<dbReference type="SUPFAM" id="SSF53335">
    <property type="entry name" value="S-adenosyl-L-methionine-dependent methyltransferases"/>
    <property type="match status" value="1"/>
</dbReference>